<protein>
    <recommendedName>
        <fullName evidence="3">VWFA domain-containing protein</fullName>
    </recommendedName>
</protein>
<evidence type="ECO:0000313" key="2">
    <source>
        <dbReference type="Proteomes" id="UP000027600"/>
    </source>
</evidence>
<dbReference type="Proteomes" id="UP000027600">
    <property type="component" value="Chromosome I"/>
</dbReference>
<reference evidence="1 2" key="1">
    <citation type="journal article" date="2014" name="Int. J. Syst. Evol. Microbiol.">
        <title>Complete genome of a new Firmicutes species belonging to the dominant human colonic microbiota ('Ruminococcus bicirculans') reveals two chromosomes and a selective capacity to utilize plant glucans.</title>
        <authorList>
            <consortium name="NISC Comparative Sequencing Program"/>
            <person name="Wegmann U."/>
            <person name="Louis P."/>
            <person name="Goesmann A."/>
            <person name="Henrissat B."/>
            <person name="Duncan S.H."/>
            <person name="Flint H.J."/>
        </authorList>
    </citation>
    <scope>NUCLEOTIDE SEQUENCE [LARGE SCALE GENOMIC DNA]</scope>
    <source>
        <strain evidence="1 2">80/3</strain>
    </source>
</reference>
<proteinExistence type="predicted"/>
<dbReference type="Gene3D" id="3.40.50.410">
    <property type="entry name" value="von Willebrand factor, type A domain"/>
    <property type="match status" value="1"/>
</dbReference>
<name>A0ABM9QEI0_9FIRM</name>
<evidence type="ECO:0008006" key="3">
    <source>
        <dbReference type="Google" id="ProtNLM"/>
    </source>
</evidence>
<dbReference type="InterPro" id="IPR036465">
    <property type="entry name" value="vWFA_dom_sf"/>
</dbReference>
<accession>A0ABM9QEI0</accession>
<dbReference type="RefSeq" id="WP_038670743.1">
    <property type="nucleotide sequence ID" value="NZ_HF545616.1"/>
</dbReference>
<gene>
    <name evidence="1" type="ORF">RBI_I00486</name>
</gene>
<organism evidence="1 2">
    <name type="scientific">Ruminococcus bicirculans</name>
    <name type="common">ex Wegman et al. 2014</name>
    <dbReference type="NCBI Taxonomy" id="1160721"/>
    <lineage>
        <taxon>Bacteria</taxon>
        <taxon>Bacillati</taxon>
        <taxon>Bacillota</taxon>
        <taxon>Clostridia</taxon>
        <taxon>Eubacteriales</taxon>
        <taxon>Oscillospiraceae</taxon>
        <taxon>Ruminococcus</taxon>
    </lineage>
</organism>
<sequence length="628" mass="71287">MNKDILCSDVVGLIGEPFEIETTSKFDKATLTYVIDKSKLGDTEFDNLLFLWYDEENDNFVELDTTLDGENSTVSVETTHFSKYMIVDGKEWYRAWQDIYTKINESKGQHIPNATVLISKSSNIYNVNNANRNELIVSNIVDSMSDSDIMSFLTYQNAGGMNTDFTSVKSALKWDPIYYSRTANASYGIGLAAVILNDEAMGYNSKIIFITDSSVSVDSRFLKLAINNKIPIYFFCIGDFNTAALIGYAQLTGGKVYSAKTAAEINQSCNEIGPKTFVGETDTDGDGFTDIEEMSGLIVSSNCKIVNTDYMKADTDDDGLDDNEEVDVELTKVEIPGKQGNPSIVKYYHHMWSDPTEKYCWGSDSDASKHTLRLYEDGEYKCSRCIFHKKSPSLQDKEILSDEDYLTVESLLKTINYYESKRNAPVNSWNRTHSEMKFIAKIDEIRRKEPYRNKYDLMDNCGYCYSEILNSQQYKELMSQSPSICEVVYNTVDDDDLKGRKFWEQKGLPQIILEEITTSVYDDLSTITTLFNLGVCNNSNEVQQEVALGITKELLTFAIGEITGSEKIRFITSVLFESVKEYSSNNTKVELGDVFIHVTITSSTSNMCYEKMIFWYKGDQLINMRYAY</sequence>
<evidence type="ECO:0000313" key="1">
    <source>
        <dbReference type="EMBL" id="CCO04210.1"/>
    </source>
</evidence>
<dbReference type="SUPFAM" id="SSF53300">
    <property type="entry name" value="vWA-like"/>
    <property type="match status" value="1"/>
</dbReference>
<dbReference type="EMBL" id="HF545616">
    <property type="protein sequence ID" value="CCO04210.1"/>
    <property type="molecule type" value="Genomic_DNA"/>
</dbReference>
<keyword evidence="2" id="KW-1185">Reference proteome</keyword>